<evidence type="ECO:0000256" key="6">
    <source>
        <dbReference type="ARBA" id="ARBA00022692"/>
    </source>
</evidence>
<feature type="transmembrane region" description="Helical" evidence="12">
    <location>
        <begin position="73"/>
        <end position="94"/>
    </location>
</feature>
<name>A0ABP8D2L9_9ACTN</name>
<feature type="transmembrane region" description="Helical" evidence="12">
    <location>
        <begin position="333"/>
        <end position="353"/>
    </location>
</feature>
<dbReference type="PANTHER" id="PTHR30365">
    <property type="entry name" value="CYTOCHROME D UBIQUINOL OXIDASE"/>
    <property type="match status" value="1"/>
</dbReference>
<comment type="subcellular location">
    <subcellularLocation>
        <location evidence="1">Cell membrane</location>
        <topology evidence="1">Multi-pass membrane protein</topology>
    </subcellularLocation>
</comment>
<keyword evidence="7 12" id="KW-0479">Metal-binding</keyword>
<dbReference type="Proteomes" id="UP001500620">
    <property type="component" value="Unassembled WGS sequence"/>
</dbReference>
<evidence type="ECO:0000256" key="4">
    <source>
        <dbReference type="ARBA" id="ARBA00022475"/>
    </source>
</evidence>
<keyword evidence="10 12" id="KW-0408">Iron</keyword>
<keyword evidence="5 12" id="KW-0349">Heme</keyword>
<protein>
    <submittedName>
        <fullName evidence="13">Cytochrome ubiquinol oxidase subunit I</fullName>
    </submittedName>
</protein>
<keyword evidence="11 12" id="KW-0472">Membrane</keyword>
<evidence type="ECO:0000256" key="5">
    <source>
        <dbReference type="ARBA" id="ARBA00022617"/>
    </source>
</evidence>
<feature type="transmembrane region" description="Helical" evidence="12">
    <location>
        <begin position="196"/>
        <end position="217"/>
    </location>
</feature>
<gene>
    <name evidence="13" type="ORF">GCM10022255_017520</name>
</gene>
<feature type="transmembrane region" description="Helical" evidence="12">
    <location>
        <begin position="229"/>
        <end position="248"/>
    </location>
</feature>
<accession>A0ABP8D2L9</accession>
<evidence type="ECO:0000256" key="1">
    <source>
        <dbReference type="ARBA" id="ARBA00004651"/>
    </source>
</evidence>
<dbReference type="EMBL" id="BAABAT010000003">
    <property type="protein sequence ID" value="GAA4246411.1"/>
    <property type="molecule type" value="Genomic_DNA"/>
</dbReference>
<dbReference type="Pfam" id="PF01654">
    <property type="entry name" value="Cyt_bd_oxida_I"/>
    <property type="match status" value="1"/>
</dbReference>
<comment type="similarity">
    <text evidence="2 12">Belongs to the cytochrome ubiquinol oxidase subunit 1 family.</text>
</comment>
<dbReference type="InterPro" id="IPR002585">
    <property type="entry name" value="Cyt-d_ubiquinol_oxidase_su_1"/>
</dbReference>
<feature type="transmembrane region" description="Helical" evidence="12">
    <location>
        <begin position="365"/>
        <end position="385"/>
    </location>
</feature>
<keyword evidence="3 12" id="KW-0813">Transport</keyword>
<evidence type="ECO:0000256" key="7">
    <source>
        <dbReference type="ARBA" id="ARBA00022723"/>
    </source>
</evidence>
<evidence type="ECO:0000256" key="12">
    <source>
        <dbReference type="PIRNR" id="PIRNR006446"/>
    </source>
</evidence>
<evidence type="ECO:0000256" key="9">
    <source>
        <dbReference type="ARBA" id="ARBA00022989"/>
    </source>
</evidence>
<dbReference type="PIRSF" id="PIRSF006446">
    <property type="entry name" value="Cyt_quinol_oxidase_1"/>
    <property type="match status" value="1"/>
</dbReference>
<evidence type="ECO:0000256" key="2">
    <source>
        <dbReference type="ARBA" id="ARBA00009819"/>
    </source>
</evidence>
<organism evidence="13 14">
    <name type="scientific">Dactylosporangium darangshiense</name>
    <dbReference type="NCBI Taxonomy" id="579108"/>
    <lineage>
        <taxon>Bacteria</taxon>
        <taxon>Bacillati</taxon>
        <taxon>Actinomycetota</taxon>
        <taxon>Actinomycetes</taxon>
        <taxon>Micromonosporales</taxon>
        <taxon>Micromonosporaceae</taxon>
        <taxon>Dactylosporangium</taxon>
    </lineage>
</organism>
<keyword evidence="6 12" id="KW-0812">Transmembrane</keyword>
<evidence type="ECO:0000256" key="8">
    <source>
        <dbReference type="ARBA" id="ARBA00022982"/>
    </source>
</evidence>
<feature type="transmembrane region" description="Helical" evidence="12">
    <location>
        <begin position="417"/>
        <end position="435"/>
    </location>
</feature>
<evidence type="ECO:0000313" key="14">
    <source>
        <dbReference type="Proteomes" id="UP001500620"/>
    </source>
</evidence>
<keyword evidence="4 12" id="KW-1003">Cell membrane</keyword>
<keyword evidence="14" id="KW-1185">Reference proteome</keyword>
<comment type="caution">
    <text evidence="13">The sequence shown here is derived from an EMBL/GenBank/DDBJ whole genome shotgun (WGS) entry which is preliminary data.</text>
</comment>
<reference evidence="14" key="1">
    <citation type="journal article" date="2019" name="Int. J. Syst. Evol. Microbiol.">
        <title>The Global Catalogue of Microorganisms (GCM) 10K type strain sequencing project: providing services to taxonomists for standard genome sequencing and annotation.</title>
        <authorList>
            <consortium name="The Broad Institute Genomics Platform"/>
            <consortium name="The Broad Institute Genome Sequencing Center for Infectious Disease"/>
            <person name="Wu L."/>
            <person name="Ma J."/>
        </authorList>
    </citation>
    <scope>NUCLEOTIDE SEQUENCE [LARGE SCALE GENOMIC DNA]</scope>
    <source>
        <strain evidence="14">JCM 17441</strain>
    </source>
</reference>
<sequence>MEILLSPSILAEAATPGDFAAARTQMALSLGWHIIIASFGVAMPAITLFMEWRGHRTGEVEYRLLARRWARAMGVLFAVGAVSGTILSFEMGLLWPGLMGTYGQVIGLPFTLEGVAFFVEAIFLGIYLYGWDRLPARVHLWSAVPILIAGIVGTFCVVSANAWMNQPKGFDLVDGKITGVDPLGAMFNRATGPQSVHMMVAAFMVTGFCMASVYAVGLLRGRNDRYHRLGFLVPFTVAAVMAPVQVGVGDWAAHYVADYQPVKLAAMEGLYETERGAPLHIGGVAVDGELRYAIEIPNALSLLAHWDPNAEITGLNTVPADQRPPVNVVHASFQLMVGAGFAMLGVAAAFAFIWRWRRQWLTNRWFLRAAALCGPAAVLALEAGWTTTETGRQPWVVYGILRTHDAVNTAPGLRTGLVVLTVVYTLLTIATVYVLRRLARDKPVPVAPQESDVSAFPVP</sequence>
<evidence type="ECO:0000256" key="3">
    <source>
        <dbReference type="ARBA" id="ARBA00022448"/>
    </source>
</evidence>
<dbReference type="PANTHER" id="PTHR30365:SF14">
    <property type="entry name" value="CYTOCHROME BD MENAQUINOL OXIDASE SUBUNIT I-RELATED"/>
    <property type="match status" value="1"/>
</dbReference>
<feature type="transmembrane region" description="Helical" evidence="12">
    <location>
        <begin position="140"/>
        <end position="164"/>
    </location>
</feature>
<evidence type="ECO:0000313" key="13">
    <source>
        <dbReference type="EMBL" id="GAA4246411.1"/>
    </source>
</evidence>
<keyword evidence="8 12" id="KW-0249">Electron transport</keyword>
<feature type="transmembrane region" description="Helical" evidence="12">
    <location>
        <begin position="106"/>
        <end position="128"/>
    </location>
</feature>
<proteinExistence type="inferred from homology"/>
<evidence type="ECO:0000256" key="11">
    <source>
        <dbReference type="ARBA" id="ARBA00023136"/>
    </source>
</evidence>
<evidence type="ECO:0000256" key="10">
    <source>
        <dbReference type="ARBA" id="ARBA00023004"/>
    </source>
</evidence>
<feature type="transmembrane region" description="Helical" evidence="12">
    <location>
        <begin position="30"/>
        <end position="52"/>
    </location>
</feature>
<keyword evidence="9 12" id="KW-1133">Transmembrane helix</keyword>
<dbReference type="RefSeq" id="WP_345123122.1">
    <property type="nucleotide sequence ID" value="NZ_BAABAT010000003.1"/>
</dbReference>